<name>A0A058Z5L5_FONAL</name>
<gene>
    <name evidence="1" type="ORF">H696_03837</name>
</gene>
<sequence>MKFRFCGDLDCPDWLLAEISLLSKLTSVRIKLLSVQVIHALTGGQIDYDRVHMLVSIIHLSEADTKAVLAALWFIISSAARVEISRPVLADELQQLGLPREHCFSISKAYEQHRVHIVGYLRQSSLRGPRLVGMPEWRVGYTLASGSTTGGVCYSHTAKAGPFATLSLKYQPSYEDRTLLRHTLQAATAGATGQVKSLTFDIDRDTLSVLIRELKEARKCIISPPAAAATNN</sequence>
<protein>
    <submittedName>
        <fullName evidence="1">Uncharacterized protein</fullName>
    </submittedName>
</protein>
<dbReference type="RefSeq" id="XP_009495971.1">
    <property type="nucleotide sequence ID" value="XM_009497696.1"/>
</dbReference>
<dbReference type="eggNOG" id="ENOG502QSP3">
    <property type="taxonomic scope" value="Eukaryota"/>
</dbReference>
<dbReference type="STRING" id="691883.A0A058Z5L5"/>
<evidence type="ECO:0000313" key="1">
    <source>
        <dbReference type="EMBL" id="KCV69406.1"/>
    </source>
</evidence>
<dbReference type="Pfam" id="PF21672">
    <property type="entry name" value="COMM_HN"/>
    <property type="match status" value="1"/>
</dbReference>
<organism evidence="1">
    <name type="scientific">Fonticula alba</name>
    <name type="common">Slime mold</name>
    <dbReference type="NCBI Taxonomy" id="691883"/>
    <lineage>
        <taxon>Eukaryota</taxon>
        <taxon>Rotosphaerida</taxon>
        <taxon>Fonticulaceae</taxon>
        <taxon>Fonticula</taxon>
    </lineage>
</organism>
<dbReference type="AlphaFoldDB" id="A0A058Z5L5"/>
<dbReference type="PANTHER" id="PTHR16231">
    <property type="entry name" value="COMM DOMAIN-CONTAINING PROTEIN 4-8 FAMILY MEMBER"/>
    <property type="match status" value="1"/>
</dbReference>
<dbReference type="PANTHER" id="PTHR16231:SF4">
    <property type="entry name" value="COMM DOMAIN-CONTAINING PROTEIN 4"/>
    <property type="match status" value="1"/>
</dbReference>
<dbReference type="OrthoDB" id="284322at2759"/>
<accession>A0A058Z5L5</accession>
<proteinExistence type="predicted"/>
<dbReference type="GeneID" id="20528562"/>
<dbReference type="EMBL" id="KB932206">
    <property type="protein sequence ID" value="KCV69406.1"/>
    <property type="molecule type" value="Genomic_DNA"/>
</dbReference>
<dbReference type="InterPro" id="IPR047155">
    <property type="entry name" value="COMMD4/6/7/8"/>
</dbReference>
<reference evidence="1" key="1">
    <citation type="submission" date="2013-04" db="EMBL/GenBank/DDBJ databases">
        <title>The Genome Sequence of Fonticula alba ATCC 38817.</title>
        <authorList>
            <consortium name="The Broad Institute Genomics Platform"/>
            <person name="Russ C."/>
            <person name="Cuomo C."/>
            <person name="Burger G."/>
            <person name="Gray M.W."/>
            <person name="Holland P.W.H."/>
            <person name="King N."/>
            <person name="Lang F.B.F."/>
            <person name="Roger A.J."/>
            <person name="Ruiz-Trillo I."/>
            <person name="Brown M."/>
            <person name="Walker B."/>
            <person name="Young S."/>
            <person name="Zeng Q."/>
            <person name="Gargeya S."/>
            <person name="Fitzgerald M."/>
            <person name="Haas B."/>
            <person name="Abouelleil A."/>
            <person name="Allen A.W."/>
            <person name="Alvarado L."/>
            <person name="Arachchi H.M."/>
            <person name="Berlin A.M."/>
            <person name="Chapman S.B."/>
            <person name="Gainer-Dewar J."/>
            <person name="Goldberg J."/>
            <person name="Griggs A."/>
            <person name="Gujja S."/>
            <person name="Hansen M."/>
            <person name="Howarth C."/>
            <person name="Imamovic A."/>
            <person name="Ireland A."/>
            <person name="Larimer J."/>
            <person name="McCowan C."/>
            <person name="Murphy C."/>
            <person name="Pearson M."/>
            <person name="Poon T.W."/>
            <person name="Priest M."/>
            <person name="Roberts A."/>
            <person name="Saif S."/>
            <person name="Shea T."/>
            <person name="Sisk P."/>
            <person name="Sykes S."/>
            <person name="Wortman J."/>
            <person name="Nusbaum C."/>
            <person name="Birren B."/>
        </authorList>
    </citation>
    <scope>NUCLEOTIDE SEQUENCE [LARGE SCALE GENOMIC DNA]</scope>
    <source>
        <strain evidence="1">ATCC 38817</strain>
    </source>
</reference>
<dbReference type="Proteomes" id="UP000030693">
    <property type="component" value="Unassembled WGS sequence"/>
</dbReference>
<keyword evidence="2" id="KW-1185">Reference proteome</keyword>
<evidence type="ECO:0000313" key="2">
    <source>
        <dbReference type="Proteomes" id="UP000030693"/>
    </source>
</evidence>